<feature type="domain" description="ABC transmembrane type-1" evidence="8">
    <location>
        <begin position="128"/>
        <end position="343"/>
    </location>
</feature>
<evidence type="ECO:0000256" key="6">
    <source>
        <dbReference type="ARBA" id="ARBA00023136"/>
    </source>
</evidence>
<feature type="transmembrane region" description="Helical" evidence="7">
    <location>
        <begin position="167"/>
        <end position="196"/>
    </location>
</feature>
<gene>
    <name evidence="9" type="ordered locus">Igni_1336</name>
</gene>
<feature type="transmembrane region" description="Helical" evidence="7">
    <location>
        <begin position="320"/>
        <end position="346"/>
    </location>
</feature>
<dbReference type="Proteomes" id="UP000000262">
    <property type="component" value="Chromosome"/>
</dbReference>
<evidence type="ECO:0000256" key="7">
    <source>
        <dbReference type="RuleBase" id="RU363032"/>
    </source>
</evidence>
<dbReference type="PROSITE" id="PS50928">
    <property type="entry name" value="ABC_TM1"/>
    <property type="match status" value="1"/>
</dbReference>
<keyword evidence="4 7" id="KW-0812">Transmembrane</keyword>
<protein>
    <submittedName>
        <fullName evidence="9">Binding-protein-dependent transport systems inner membrane component</fullName>
    </submittedName>
</protein>
<keyword evidence="10" id="KW-1185">Reference proteome</keyword>
<dbReference type="eggNOG" id="arCOG00751">
    <property type="taxonomic scope" value="Archaea"/>
</dbReference>
<name>A8AC60_IGNH4</name>
<feature type="transmembrane region" description="Helical" evidence="7">
    <location>
        <begin position="216"/>
        <end position="238"/>
    </location>
</feature>
<dbReference type="Pfam" id="PF00528">
    <property type="entry name" value="BPD_transp_1"/>
    <property type="match status" value="1"/>
</dbReference>
<feature type="transmembrane region" description="Helical" evidence="7">
    <location>
        <begin position="131"/>
        <end position="155"/>
    </location>
</feature>
<sequence>MGLKYNKQLTLKVASRLADAALVLLIVLIITVAMFGGLIAEIKKQMIEDEVKRWVMSQPQLVQKLGEKVKDFIKEQVEERIKAEGLDKPWYANLLYYLSTVVTLDMRSHVLRSNTGSQLVKDIIMERLPRTVLLFTTATVISALIGILLGLVAAYKRGSVVDKLVTVAALISASFPMWWIGMIMIEVFSYALGVFPSGGMTSVPPPSDPIAYVADVLYHMSLPLLTIVLVSVGGWAYVTRSILVGATKEDFVLAAKARGLAERTVLLRHVLRPSIPPILTMIALSLVASLSGAIITEIVFNWPGMGLLYWEAIETLDVPVILGLTYIFTLVFVIAMVILDVMYIVLDPRVRW</sequence>
<dbReference type="GO" id="GO:0055085">
    <property type="term" value="P:transmembrane transport"/>
    <property type="evidence" value="ECO:0007669"/>
    <property type="project" value="InterPro"/>
</dbReference>
<evidence type="ECO:0000256" key="2">
    <source>
        <dbReference type="ARBA" id="ARBA00022448"/>
    </source>
</evidence>
<dbReference type="KEGG" id="iho:Igni_1336"/>
<accession>A8AC60</accession>
<dbReference type="CDD" id="cd06261">
    <property type="entry name" value="TM_PBP2"/>
    <property type="match status" value="1"/>
</dbReference>
<dbReference type="InterPro" id="IPR035906">
    <property type="entry name" value="MetI-like_sf"/>
</dbReference>
<evidence type="ECO:0000256" key="4">
    <source>
        <dbReference type="ARBA" id="ARBA00022692"/>
    </source>
</evidence>
<dbReference type="SUPFAM" id="SSF161098">
    <property type="entry name" value="MetI-like"/>
    <property type="match status" value="1"/>
</dbReference>
<dbReference type="GO" id="GO:0005886">
    <property type="term" value="C:plasma membrane"/>
    <property type="evidence" value="ECO:0007669"/>
    <property type="project" value="UniProtKB-SubCell"/>
</dbReference>
<evidence type="ECO:0000256" key="1">
    <source>
        <dbReference type="ARBA" id="ARBA00004651"/>
    </source>
</evidence>
<dbReference type="EMBL" id="CP000816">
    <property type="protein sequence ID" value="ABU82512.1"/>
    <property type="molecule type" value="Genomic_DNA"/>
</dbReference>
<dbReference type="InterPro" id="IPR000515">
    <property type="entry name" value="MetI-like"/>
</dbReference>
<comment type="similarity">
    <text evidence="7">Belongs to the binding-protein-dependent transport system permease family.</text>
</comment>
<evidence type="ECO:0000313" key="9">
    <source>
        <dbReference type="EMBL" id="ABU82512.1"/>
    </source>
</evidence>
<dbReference type="STRING" id="453591.Igni_1336"/>
<keyword evidence="3" id="KW-1003">Cell membrane</keyword>
<evidence type="ECO:0000256" key="3">
    <source>
        <dbReference type="ARBA" id="ARBA00022475"/>
    </source>
</evidence>
<feature type="transmembrane region" description="Helical" evidence="7">
    <location>
        <begin position="20"/>
        <end position="40"/>
    </location>
</feature>
<keyword evidence="2 7" id="KW-0813">Transport</keyword>
<comment type="subcellular location">
    <subcellularLocation>
        <location evidence="1 7">Cell membrane</location>
        <topology evidence="1 7">Multi-pass membrane protein</topology>
    </subcellularLocation>
</comment>
<proteinExistence type="inferred from homology"/>
<organism evidence="9 10">
    <name type="scientific">Ignicoccus hospitalis (strain KIN4/I / DSM 18386 / JCM 14125)</name>
    <dbReference type="NCBI Taxonomy" id="453591"/>
    <lineage>
        <taxon>Archaea</taxon>
        <taxon>Thermoproteota</taxon>
        <taxon>Thermoprotei</taxon>
        <taxon>Desulfurococcales</taxon>
        <taxon>Desulfurococcaceae</taxon>
        <taxon>Ignicoccus</taxon>
    </lineage>
</organism>
<keyword evidence="6 7" id="KW-0472">Membrane</keyword>
<evidence type="ECO:0000313" key="10">
    <source>
        <dbReference type="Proteomes" id="UP000000262"/>
    </source>
</evidence>
<keyword evidence="5 7" id="KW-1133">Transmembrane helix</keyword>
<dbReference type="PhylomeDB" id="A8AC60"/>
<evidence type="ECO:0000256" key="5">
    <source>
        <dbReference type="ARBA" id="ARBA00022989"/>
    </source>
</evidence>
<dbReference type="HOGENOM" id="CLU_036879_1_0_2"/>
<feature type="transmembrane region" description="Helical" evidence="7">
    <location>
        <begin position="278"/>
        <end position="300"/>
    </location>
</feature>
<dbReference type="PANTHER" id="PTHR30465:SF45">
    <property type="entry name" value="BINDING-PROTEIN-DEPENDENT TRANSPORT SYSTEMS INNER MEMBRANE COMPONENT"/>
    <property type="match status" value="1"/>
</dbReference>
<dbReference type="AlphaFoldDB" id="A8AC60"/>
<reference evidence="9 10" key="1">
    <citation type="journal article" date="2008" name="Genome Biol.">
        <title>A genomic analysis of the archaeal system Ignicoccus hospitalis-Nanoarchaeum equitans.</title>
        <authorList>
            <person name="Podar M."/>
            <person name="Anderson I."/>
            <person name="Makarova K.S."/>
            <person name="Elkins J.G."/>
            <person name="Ivanova N."/>
            <person name="Wall M.A."/>
            <person name="Lykidis A."/>
            <person name="Mavromatis K."/>
            <person name="Sun H."/>
            <person name="Hudson M.E."/>
            <person name="Chen W."/>
            <person name="Deciu C."/>
            <person name="Hutchison D."/>
            <person name="Eads J.R."/>
            <person name="Anderson A."/>
            <person name="Fernandes F."/>
            <person name="Szeto E."/>
            <person name="Lapidus A."/>
            <person name="Kyrpides N.C."/>
            <person name="Saier M.H.Jr."/>
            <person name="Richardson P.M."/>
            <person name="Rachel R."/>
            <person name="Huber H."/>
            <person name="Eisen J.A."/>
            <person name="Koonin E.V."/>
            <person name="Keller M."/>
            <person name="Stetter K.O."/>
        </authorList>
    </citation>
    <scope>NUCLEOTIDE SEQUENCE [LARGE SCALE GENOMIC DNA]</scope>
    <source>
        <strain evidence="10">KIN4/I / DSM 18386 / JCM 14125</strain>
    </source>
</reference>
<evidence type="ECO:0000259" key="8">
    <source>
        <dbReference type="PROSITE" id="PS50928"/>
    </source>
</evidence>
<dbReference type="PANTHER" id="PTHR30465">
    <property type="entry name" value="INNER MEMBRANE ABC TRANSPORTER"/>
    <property type="match status" value="1"/>
</dbReference>
<dbReference type="Gene3D" id="1.10.3720.10">
    <property type="entry name" value="MetI-like"/>
    <property type="match status" value="1"/>
</dbReference>